<sequence>MTFEELVKFYFDRLHATQELWGAYLTVLLGLVAFWGGIKHTPKSIIAALFVSSGFISFAVVNDLALERAQTAQNKVQQVIVQYADTPASKLAVNEVLRSVVNPTPVSTLWSVRWFHAFGDTGVLIAIWWLTLYPPRVSTAHHP</sequence>
<evidence type="ECO:0000313" key="3">
    <source>
        <dbReference type="Proteomes" id="UP000006844"/>
    </source>
</evidence>
<dbReference type="AlphaFoldDB" id="E8UY74"/>
<feature type="transmembrane region" description="Helical" evidence="1">
    <location>
        <begin position="114"/>
        <end position="133"/>
    </location>
</feature>
<dbReference type="HOGENOM" id="CLU_1805224_0_0_0"/>
<name>E8UY74_TERSS</name>
<dbReference type="Proteomes" id="UP000006844">
    <property type="component" value="Chromosome"/>
</dbReference>
<reference evidence="2 3" key="1">
    <citation type="journal article" date="2012" name="Stand. Genomic Sci.">
        <title>Complete genome sequence of Terriglobus saanensis type strain SP1PR4(T), an Acidobacteria from tundra soil.</title>
        <authorList>
            <person name="Rawat S.R."/>
            <person name="Mannisto M.K."/>
            <person name="Starovoytov V."/>
            <person name="Goodwin L."/>
            <person name="Nolan M."/>
            <person name="Hauser L."/>
            <person name="Land M."/>
            <person name="Davenport K.W."/>
            <person name="Woyke T."/>
            <person name="Haggblom M.M."/>
        </authorList>
    </citation>
    <scope>NUCLEOTIDE SEQUENCE</scope>
    <source>
        <strain evidence="3">ATCC BAA-1853 / DSM 23119 / SP1PR4</strain>
    </source>
</reference>
<dbReference type="EMBL" id="CP002467">
    <property type="protein sequence ID" value="ADV80884.1"/>
    <property type="molecule type" value="Genomic_DNA"/>
</dbReference>
<evidence type="ECO:0000313" key="2">
    <source>
        <dbReference type="EMBL" id="ADV80884.1"/>
    </source>
</evidence>
<dbReference type="OrthoDB" id="9941900at2"/>
<feature type="transmembrane region" description="Helical" evidence="1">
    <location>
        <begin position="20"/>
        <end position="38"/>
    </location>
</feature>
<keyword evidence="1" id="KW-0812">Transmembrane</keyword>
<dbReference type="KEGG" id="tsa:AciPR4_0042"/>
<accession>E8UY74</accession>
<organism evidence="2 3">
    <name type="scientific">Terriglobus saanensis (strain ATCC BAA-1853 / DSM 23119 / SP1PR4)</name>
    <dbReference type="NCBI Taxonomy" id="401053"/>
    <lineage>
        <taxon>Bacteria</taxon>
        <taxon>Pseudomonadati</taxon>
        <taxon>Acidobacteriota</taxon>
        <taxon>Terriglobia</taxon>
        <taxon>Terriglobales</taxon>
        <taxon>Acidobacteriaceae</taxon>
        <taxon>Terriglobus</taxon>
    </lineage>
</organism>
<gene>
    <name evidence="2" type="ordered locus">AciPR4_0042</name>
</gene>
<keyword evidence="3" id="KW-1185">Reference proteome</keyword>
<evidence type="ECO:0000256" key="1">
    <source>
        <dbReference type="SAM" id="Phobius"/>
    </source>
</evidence>
<keyword evidence="1" id="KW-1133">Transmembrane helix</keyword>
<feature type="transmembrane region" description="Helical" evidence="1">
    <location>
        <begin position="45"/>
        <end position="66"/>
    </location>
</feature>
<keyword evidence="1" id="KW-0472">Membrane</keyword>
<proteinExistence type="predicted"/>
<dbReference type="RefSeq" id="WP_013566617.1">
    <property type="nucleotide sequence ID" value="NC_014963.1"/>
</dbReference>
<protein>
    <submittedName>
        <fullName evidence="2">Uncharacterized protein</fullName>
    </submittedName>
</protein>